<evidence type="ECO:0008006" key="8">
    <source>
        <dbReference type="Google" id="ProtNLM"/>
    </source>
</evidence>
<dbReference type="InterPro" id="IPR007248">
    <property type="entry name" value="Mpv17_PMP22"/>
</dbReference>
<evidence type="ECO:0000256" key="4">
    <source>
        <dbReference type="ARBA" id="ARBA00022989"/>
    </source>
</evidence>
<evidence type="ECO:0000256" key="5">
    <source>
        <dbReference type="ARBA" id="ARBA00023136"/>
    </source>
</evidence>
<keyword evidence="3 6" id="KW-0812">Transmembrane</keyword>
<dbReference type="PANTHER" id="PTHR11266:SF8">
    <property type="entry name" value="MPV17-LIKE PROTEIN 2"/>
    <property type="match status" value="1"/>
</dbReference>
<evidence type="ECO:0000256" key="1">
    <source>
        <dbReference type="ARBA" id="ARBA00004141"/>
    </source>
</evidence>
<dbReference type="PANTHER" id="PTHR11266">
    <property type="entry name" value="PEROXISOMAL MEMBRANE PROTEIN 2, PXMP2 MPV17"/>
    <property type="match status" value="1"/>
</dbReference>
<keyword evidence="4 6" id="KW-1133">Transmembrane helix</keyword>
<dbReference type="AlphaFoldDB" id="A0A1B6DKT7"/>
<evidence type="ECO:0000256" key="2">
    <source>
        <dbReference type="ARBA" id="ARBA00006824"/>
    </source>
</evidence>
<reference evidence="7" key="1">
    <citation type="submission" date="2015-12" db="EMBL/GenBank/DDBJ databases">
        <title>De novo transcriptome assembly of four potential Pierce s Disease insect vectors from Arizona vineyards.</title>
        <authorList>
            <person name="Tassone E.E."/>
        </authorList>
    </citation>
    <scope>NUCLEOTIDE SEQUENCE</scope>
</reference>
<evidence type="ECO:0000313" key="7">
    <source>
        <dbReference type="EMBL" id="JAS26306.1"/>
    </source>
</evidence>
<dbReference type="GO" id="GO:0061668">
    <property type="term" value="P:mitochondrial ribosome assembly"/>
    <property type="evidence" value="ECO:0007669"/>
    <property type="project" value="TreeGrafter"/>
</dbReference>
<comment type="subcellular location">
    <subcellularLocation>
        <location evidence="1">Membrane</location>
        <topology evidence="1">Multi-pass membrane protein</topology>
    </subcellularLocation>
</comment>
<name>A0A1B6DKT7_9HEMI</name>
<organism evidence="7">
    <name type="scientific">Clastoptera arizonana</name>
    <name type="common">Arizona spittle bug</name>
    <dbReference type="NCBI Taxonomy" id="38151"/>
    <lineage>
        <taxon>Eukaryota</taxon>
        <taxon>Metazoa</taxon>
        <taxon>Ecdysozoa</taxon>
        <taxon>Arthropoda</taxon>
        <taxon>Hexapoda</taxon>
        <taxon>Insecta</taxon>
        <taxon>Pterygota</taxon>
        <taxon>Neoptera</taxon>
        <taxon>Paraneoptera</taxon>
        <taxon>Hemiptera</taxon>
        <taxon>Auchenorrhyncha</taxon>
        <taxon>Cercopoidea</taxon>
        <taxon>Clastopteridae</taxon>
        <taxon>Clastoptera</taxon>
    </lineage>
</organism>
<sequence>MQSTGISFSRLLNSVLVKKCRNVGNIMFNKYLFFTNVGISISLSGVGDIIEQHYEILTKDKDSWDKSRTHHMSISGMTVGVLCHNWYKLLDKALPGNSLNIVLKKVVIDQVICSPLCITIFFFTLGYLEKSSLNTIQSEIINKGKRLYIAEWIVWPPAQIVNFYFLPTRFRVLYDNTISLGYDIYTSYVKHDKPTEPEKLS</sequence>
<protein>
    <recommendedName>
        <fullName evidence="8">Mpv17-like protein 2</fullName>
    </recommendedName>
</protein>
<feature type="transmembrane region" description="Helical" evidence="6">
    <location>
        <begin position="31"/>
        <end position="50"/>
    </location>
</feature>
<dbReference type="GO" id="GO:0016020">
    <property type="term" value="C:membrane"/>
    <property type="evidence" value="ECO:0007669"/>
    <property type="project" value="UniProtKB-SubCell"/>
</dbReference>
<keyword evidence="5 6" id="KW-0472">Membrane</keyword>
<dbReference type="GO" id="GO:0005739">
    <property type="term" value="C:mitochondrion"/>
    <property type="evidence" value="ECO:0007669"/>
    <property type="project" value="TreeGrafter"/>
</dbReference>
<evidence type="ECO:0000256" key="6">
    <source>
        <dbReference type="RuleBase" id="RU363053"/>
    </source>
</evidence>
<feature type="transmembrane region" description="Helical" evidence="6">
    <location>
        <begin position="107"/>
        <end position="128"/>
    </location>
</feature>
<proteinExistence type="inferred from homology"/>
<dbReference type="EMBL" id="GEDC01010992">
    <property type="protein sequence ID" value="JAS26306.1"/>
    <property type="molecule type" value="Transcribed_RNA"/>
</dbReference>
<dbReference type="Pfam" id="PF04117">
    <property type="entry name" value="Mpv17_PMP22"/>
    <property type="match status" value="1"/>
</dbReference>
<evidence type="ECO:0000256" key="3">
    <source>
        <dbReference type="ARBA" id="ARBA00022692"/>
    </source>
</evidence>
<gene>
    <name evidence="7" type="ORF">g.1271</name>
</gene>
<comment type="similarity">
    <text evidence="2 6">Belongs to the peroxisomal membrane protein PXMP2/4 family.</text>
</comment>
<accession>A0A1B6DKT7</accession>